<dbReference type="SUPFAM" id="SSF47370">
    <property type="entry name" value="Bromodomain"/>
    <property type="match status" value="1"/>
</dbReference>
<feature type="domain" description="Ubiquitin-like" evidence="14">
    <location>
        <begin position="707"/>
        <end position="777"/>
    </location>
</feature>
<evidence type="ECO:0000256" key="8">
    <source>
        <dbReference type="ARBA" id="ARBA00023163"/>
    </source>
</evidence>
<keyword evidence="3" id="KW-0156">Chromatin regulator</keyword>
<name>A0AA88DPD0_FICCA</name>
<dbReference type="GO" id="GO:0005669">
    <property type="term" value="C:transcription factor TFIID complex"/>
    <property type="evidence" value="ECO:0007669"/>
    <property type="project" value="InterPro"/>
</dbReference>
<keyword evidence="4" id="KW-0805">Transcription regulation</keyword>
<protein>
    <recommendedName>
        <fullName evidence="10">Transcription initiation factor TFIID subunit 1</fullName>
    </recommendedName>
</protein>
<dbReference type="InterPro" id="IPR040240">
    <property type="entry name" value="TAF1"/>
</dbReference>
<dbReference type="SMART" id="SM00297">
    <property type="entry name" value="BROMO"/>
    <property type="match status" value="1"/>
</dbReference>
<dbReference type="Proteomes" id="UP001187192">
    <property type="component" value="Unassembled WGS sequence"/>
</dbReference>
<dbReference type="InterPro" id="IPR029071">
    <property type="entry name" value="Ubiquitin-like_domsf"/>
</dbReference>
<evidence type="ECO:0000256" key="6">
    <source>
        <dbReference type="ARBA" id="ARBA00023117"/>
    </source>
</evidence>
<dbReference type="InterPro" id="IPR018359">
    <property type="entry name" value="Bromodomain_CS"/>
</dbReference>
<dbReference type="InterPro" id="IPR036741">
    <property type="entry name" value="TAFII-230_TBP-bd_sf"/>
</dbReference>
<dbReference type="Pfam" id="PF00240">
    <property type="entry name" value="ubiquitin"/>
    <property type="match status" value="1"/>
</dbReference>
<evidence type="ECO:0000259" key="13">
    <source>
        <dbReference type="PROSITE" id="PS50014"/>
    </source>
</evidence>
<evidence type="ECO:0000256" key="9">
    <source>
        <dbReference type="ARBA" id="ARBA00023242"/>
    </source>
</evidence>
<dbReference type="GO" id="GO:0051123">
    <property type="term" value="P:RNA polymerase II preinitiation complex assembly"/>
    <property type="evidence" value="ECO:0007669"/>
    <property type="project" value="TreeGrafter"/>
</dbReference>
<feature type="region of interest" description="Disordered" evidence="12">
    <location>
        <begin position="1779"/>
        <end position="1828"/>
    </location>
</feature>
<feature type="compositionally biased region" description="Acidic residues" evidence="12">
    <location>
        <begin position="1249"/>
        <end position="1262"/>
    </location>
</feature>
<evidence type="ECO:0000256" key="7">
    <source>
        <dbReference type="ARBA" id="ARBA00023159"/>
    </source>
</evidence>
<dbReference type="CDD" id="cd17064">
    <property type="entry name" value="Ubl_TAFs_like"/>
    <property type="match status" value="1"/>
</dbReference>
<evidence type="ECO:0000256" key="12">
    <source>
        <dbReference type="SAM" id="MobiDB-lite"/>
    </source>
</evidence>
<evidence type="ECO:0000256" key="2">
    <source>
        <dbReference type="ARBA" id="ARBA00009064"/>
    </source>
</evidence>
<dbReference type="PANTHER" id="PTHR13900">
    <property type="entry name" value="TRANSCRIPTION INITIATION FACTOR TFIID"/>
    <property type="match status" value="1"/>
</dbReference>
<feature type="region of interest" description="Disordered" evidence="12">
    <location>
        <begin position="1248"/>
        <end position="1267"/>
    </location>
</feature>
<dbReference type="PROSITE" id="PS00633">
    <property type="entry name" value="BROMODOMAIN_1"/>
    <property type="match status" value="1"/>
</dbReference>
<feature type="domain" description="Bromo" evidence="13">
    <location>
        <begin position="1860"/>
        <end position="1930"/>
    </location>
</feature>
<dbReference type="GO" id="GO:0004402">
    <property type="term" value="F:histone acetyltransferase activity"/>
    <property type="evidence" value="ECO:0007669"/>
    <property type="project" value="InterPro"/>
</dbReference>
<gene>
    <name evidence="15" type="ORF">TIFTF001_028075</name>
</gene>
<evidence type="ECO:0000256" key="10">
    <source>
        <dbReference type="ARBA" id="ARBA00040102"/>
    </source>
</evidence>
<dbReference type="InterPro" id="IPR022591">
    <property type="entry name" value="TAF1_HAT_dom"/>
</dbReference>
<keyword evidence="16" id="KW-1185">Reference proteome</keyword>
<dbReference type="PROSITE" id="PS50053">
    <property type="entry name" value="UBIQUITIN_2"/>
    <property type="match status" value="1"/>
</dbReference>
<dbReference type="PROSITE" id="PS50014">
    <property type="entry name" value="BROMODOMAIN_2"/>
    <property type="match status" value="1"/>
</dbReference>
<feature type="compositionally biased region" description="Basic and acidic residues" evidence="12">
    <location>
        <begin position="1798"/>
        <end position="1823"/>
    </location>
</feature>
<dbReference type="InterPro" id="IPR000626">
    <property type="entry name" value="Ubiquitin-like_dom"/>
</dbReference>
<dbReference type="Pfam" id="PF09247">
    <property type="entry name" value="TBP-binding"/>
    <property type="match status" value="1"/>
</dbReference>
<feature type="region of interest" description="Disordered" evidence="12">
    <location>
        <begin position="200"/>
        <end position="228"/>
    </location>
</feature>
<comment type="similarity">
    <text evidence="2">Belongs to the TAF1 family.</text>
</comment>
<evidence type="ECO:0000256" key="1">
    <source>
        <dbReference type="ARBA" id="ARBA00004123"/>
    </source>
</evidence>
<dbReference type="Gene3D" id="1.20.920.10">
    <property type="entry name" value="Bromodomain-like"/>
    <property type="match status" value="1"/>
</dbReference>
<keyword evidence="7" id="KW-0010">Activator</keyword>
<evidence type="ECO:0000256" key="4">
    <source>
        <dbReference type="ARBA" id="ARBA00023015"/>
    </source>
</evidence>
<feature type="compositionally biased region" description="Basic and acidic residues" evidence="12">
    <location>
        <begin position="1779"/>
        <end position="1788"/>
    </location>
</feature>
<dbReference type="GO" id="GO:0017025">
    <property type="term" value="F:TBP-class protein binding"/>
    <property type="evidence" value="ECO:0007669"/>
    <property type="project" value="InterPro"/>
</dbReference>
<comment type="caution">
    <text evidence="15">The sequence shown here is derived from an EMBL/GenBank/DDBJ whole genome shotgun (WGS) entry which is preliminary data.</text>
</comment>
<dbReference type="InterPro" id="IPR001487">
    <property type="entry name" value="Bromodomain"/>
</dbReference>
<dbReference type="Pfam" id="PF12157">
    <property type="entry name" value="DUF3591"/>
    <property type="match status" value="1"/>
</dbReference>
<dbReference type="FunFam" id="1.20.920.10:FF:000043">
    <property type="entry name" value="Transcription initiation factor TFIID subunit 1"/>
    <property type="match status" value="1"/>
</dbReference>
<dbReference type="PRINTS" id="PR00503">
    <property type="entry name" value="BROMODOMAIN"/>
</dbReference>
<dbReference type="EMBL" id="BTGU01000082">
    <property type="protein sequence ID" value="GMN58980.1"/>
    <property type="molecule type" value="Genomic_DNA"/>
</dbReference>
<evidence type="ECO:0000256" key="5">
    <source>
        <dbReference type="ARBA" id="ARBA00023054"/>
    </source>
</evidence>
<organism evidence="15 16">
    <name type="scientific">Ficus carica</name>
    <name type="common">Common fig</name>
    <dbReference type="NCBI Taxonomy" id="3494"/>
    <lineage>
        <taxon>Eukaryota</taxon>
        <taxon>Viridiplantae</taxon>
        <taxon>Streptophyta</taxon>
        <taxon>Embryophyta</taxon>
        <taxon>Tracheophyta</taxon>
        <taxon>Spermatophyta</taxon>
        <taxon>Magnoliopsida</taxon>
        <taxon>eudicotyledons</taxon>
        <taxon>Gunneridae</taxon>
        <taxon>Pentapetalae</taxon>
        <taxon>rosids</taxon>
        <taxon>fabids</taxon>
        <taxon>Rosales</taxon>
        <taxon>Moraceae</taxon>
        <taxon>Ficeae</taxon>
        <taxon>Ficus</taxon>
    </lineage>
</organism>
<feature type="region of interest" description="Disordered" evidence="12">
    <location>
        <begin position="608"/>
        <end position="647"/>
    </location>
</feature>
<dbReference type="SMART" id="SM00213">
    <property type="entry name" value="UBQ"/>
    <property type="match status" value="1"/>
</dbReference>
<evidence type="ECO:0000313" key="15">
    <source>
        <dbReference type="EMBL" id="GMN58980.1"/>
    </source>
</evidence>
<dbReference type="PANTHER" id="PTHR13900:SF0">
    <property type="entry name" value="TRANSCRIPTION INITIATION FACTOR TFIID SUBUNIT 1"/>
    <property type="match status" value="1"/>
</dbReference>
<dbReference type="CDD" id="cd04369">
    <property type="entry name" value="Bromodomain"/>
    <property type="match status" value="1"/>
</dbReference>
<dbReference type="InterPro" id="IPR009067">
    <property type="entry name" value="TAF_II_230-bd"/>
</dbReference>
<feature type="compositionally biased region" description="Acidic residues" evidence="12">
    <location>
        <begin position="211"/>
        <end position="224"/>
    </location>
</feature>
<sequence length="1964" mass="222715">MGYGSDSGSLDGRDEGFGVGRLEFNILDDEEDYEENGGSNRLLGFMFGNVDNSGDLDVDYLDEDAKEHLSALADKLGSSLTDIDLSIKSPQTSADVVEQDYDKKAEDAVDYEDIDEQYEGPEIQAASEEDYLLPKKEYFSSEVSLATLKPTASVFDDENYDEEIEQENEVLENNADAQDVILLGEQGKSPEVDLTSERTFEDDHQTRLDDAEPLVSEEEEFQDELSDKGSTPLPVLCMEDGKVILRFSEIFGIHEPLKKREKRDHKYSVLRGWMHSHNIYFSFSFVKFLYRFGYLPVCRYKSTDVSIVVEEDEEEFLKSSTQGLKSLKQDDFYKHEHEHDVCIYNDNESESEESDALQVVSPAVSQGDEMRKDSCFPAEPMKKDLVADVSVGRQSPLGPTFYPLDQLDWEVGIVWDNSPVGENSVKSCEIAGPDIVASVDSETEPETVLKNLSLEPLSESDDKPRETFLHSSPVILEHFGSPTLSRDSNLPFSEGRYHPQLLRLESRSEVDNFNQDDGRTEKVDAKQLRQTNVIRNFSKLISQNRDMLEGSWLDGIIWEQDRPVGKPKLIFDLQDEQMLFEILDNNDGKNLRLHAGAMVITRSVKSTHGDSLELPGHGGQSGWRSVSNDKHYSNRKTSQQMKSNSKRRTAQGIKIYHSQPALTLQTMKLKLSNKDIANFHRPKALWYPHDNEVAVKEQGKLPTQGPMKVIIKSLGGKGSKLHVDAEETISSVKAKASKKLDFKSLEPVKMFYLGKELEDDKSLAAQNVQPNSLLHLVRTKLHLLPRAQKLPSENKSFRPPGAFKKKSDLSVKDGHVFLMEYCEERPLLLSNIGMGARLCTYYQKSAPDDQTASLLRSTNSSLGHVIALNPADKSPFLGDIRPGSSQSSLETNMYRAPIFSHKVPSTDYLLVRSAKGKLSLRRIDRLHVVGQQEPLMEVMSPGTKNLQNYMINRLIVHMCHEFRAAEKRQLLPCIRANELPLQFPYFSEVFLRKKLKELAYLQRGSNGQWIWVKKRNFRIFSEDELRNMVKPEEVCAYESMQAGLYRLKHLGITETHPSSISSAMGRLPDEAIALAAASHIERELQITPWNLSSNFVASTQGKENIERLEITGVGDPSGRGLGFSYVRATPKPSMSSAVVKKKAVAGRGGSTVTGTDADLRRLSMEAAREVLLKFDVPDEVIAKQTRWHRIAMIRKLSSEQAESGVKVDPTTISKYARGQRMSFLQLQQQTREKCQEIWDRQAQSLSAFDGDENESDSEENNSDLDSFAGDLENLLDAEECEEEEEGNYDSKYDKADGVKGLKMRRHPSLAQAEEEIEDEAAEAAELCRLLMDDDETERKKKKKARSMGEEAGITPGTRLNLALPNVERVKQITITNQPDLSFASKDNTTVETKVVENLLKKNKAGKMKAKKKNDDIADITLTNKKIKIAGDGVKASFLLFFGHTLPLPLFILQNCLHEMFKEKKSARETFVCGACGQLGHMRTNKNCPKYGDLDTNTETPELEKVLGKSTSLNPSGPSQIKTVTKKLIPKSATKIALVEASEGENLSPSTKVVPLKFKCSSTDNVSDKFTLGLTKITEQPVTSDPETGKSTVKVNKIIISNKPKTEDVHVGSQKLPIVIRPPADTDKGQGEVPKPTIVIRPPANTERDRVESHKISRRLPIETEREQLHKKIIIKRPKEVIDLDQFSQDGGTGIEHRKTKRIVELSSFEVDRNQETMHLAQTAKKKAKDKRKWWEEQEKHRNEERLREERARRLHEEEMRMLEEQERLARIKRYETAMRREREEEERQKAKKKKKKIRAEMRDDYMEDSRSSRFDKRMPERDRSAKRRPVVDYAATTKRRRGGEVGLANILEHIVETLKERYEVSYLFLKPVSKKEAPDYLDIIDCPMDLSTIKEKVRKMEYKSREQFRHDVCQITYNAHKYNDGRNPSIPPLADQLLELCDYILNENDESLTEAEAGIESRDI</sequence>
<evidence type="ECO:0000256" key="3">
    <source>
        <dbReference type="ARBA" id="ARBA00022853"/>
    </source>
</evidence>
<evidence type="ECO:0000259" key="14">
    <source>
        <dbReference type="PROSITE" id="PS50053"/>
    </source>
</evidence>
<evidence type="ECO:0000256" key="11">
    <source>
        <dbReference type="PROSITE-ProRule" id="PRU00035"/>
    </source>
</evidence>
<reference evidence="15" key="1">
    <citation type="submission" date="2023-07" db="EMBL/GenBank/DDBJ databases">
        <title>draft genome sequence of fig (Ficus carica).</title>
        <authorList>
            <person name="Takahashi T."/>
            <person name="Nishimura K."/>
        </authorList>
    </citation>
    <scope>NUCLEOTIDE SEQUENCE</scope>
</reference>
<dbReference type="Pfam" id="PF00439">
    <property type="entry name" value="Bromodomain"/>
    <property type="match status" value="1"/>
</dbReference>
<keyword evidence="5" id="KW-0175">Coiled coil</keyword>
<accession>A0AA88DPD0</accession>
<feature type="compositionally biased region" description="Basic and acidic residues" evidence="12">
    <location>
        <begin position="200"/>
        <end position="210"/>
    </location>
</feature>
<dbReference type="SUPFAM" id="SSF54236">
    <property type="entry name" value="Ubiquitin-like"/>
    <property type="match status" value="1"/>
</dbReference>
<dbReference type="Gene3D" id="1.10.1100.10">
    <property type="entry name" value="TAFII-230 TBP-binding domain"/>
    <property type="match status" value="1"/>
</dbReference>
<dbReference type="InterPro" id="IPR036427">
    <property type="entry name" value="Bromodomain-like_sf"/>
</dbReference>
<dbReference type="Gene3D" id="3.10.20.90">
    <property type="entry name" value="Phosphatidylinositol 3-kinase Catalytic Subunit, Chain A, domain 1"/>
    <property type="match status" value="1"/>
</dbReference>
<keyword evidence="9" id="KW-0539">Nucleus</keyword>
<proteinExistence type="inferred from homology"/>
<dbReference type="GO" id="GO:0016251">
    <property type="term" value="F:RNA polymerase II general transcription initiation factor activity"/>
    <property type="evidence" value="ECO:0007669"/>
    <property type="project" value="InterPro"/>
</dbReference>
<keyword evidence="8" id="KW-0804">Transcription</keyword>
<dbReference type="FunFam" id="3.10.20.90:FF:000223">
    <property type="entry name" value="Transcription initiation factor TFIID subunit 1"/>
    <property type="match status" value="1"/>
</dbReference>
<comment type="subcellular location">
    <subcellularLocation>
        <location evidence="1">Nucleus</location>
    </subcellularLocation>
</comment>
<keyword evidence="6 11" id="KW-0103">Bromodomain</keyword>
<evidence type="ECO:0000313" key="16">
    <source>
        <dbReference type="Proteomes" id="UP001187192"/>
    </source>
</evidence>
<dbReference type="SUPFAM" id="SSF47055">
    <property type="entry name" value="TAF(II)230 TBP-binding fragment"/>
    <property type="match status" value="1"/>
</dbReference>